<dbReference type="AlphaFoldDB" id="A0A0V0SK82"/>
<comment type="caution">
    <text evidence="1">The sequence shown here is derived from an EMBL/GenBank/DDBJ whole genome shotgun (WGS) entry which is preliminary data.</text>
</comment>
<dbReference type="EMBL" id="JYDL01000004">
    <property type="protein sequence ID" value="KRX27247.1"/>
    <property type="molecule type" value="Genomic_DNA"/>
</dbReference>
<gene>
    <name evidence="1" type="ORF">T07_1739</name>
</gene>
<evidence type="ECO:0000313" key="2">
    <source>
        <dbReference type="Proteomes" id="UP000054630"/>
    </source>
</evidence>
<proteinExistence type="predicted"/>
<sequence length="114" mass="12696">MLKIVSPGYVTDVALRRDTAVRVILCRREMLKIVYPGYVADVAPHPLGNQQNTLKQLTTYNRVAMHSATVAVKVTLNVPNVVPNQQKELCTDNQPTVIDSKGDIPLRKFNSKIP</sequence>
<dbReference type="OrthoDB" id="10555758at2759"/>
<protein>
    <submittedName>
        <fullName evidence="1">Uncharacterized protein</fullName>
    </submittedName>
</protein>
<name>A0A0V0SK82_9BILA</name>
<keyword evidence="2" id="KW-1185">Reference proteome</keyword>
<dbReference type="Proteomes" id="UP000054630">
    <property type="component" value="Unassembled WGS sequence"/>
</dbReference>
<evidence type="ECO:0000313" key="1">
    <source>
        <dbReference type="EMBL" id="KRX27247.1"/>
    </source>
</evidence>
<reference evidence="1 2" key="1">
    <citation type="submission" date="2015-01" db="EMBL/GenBank/DDBJ databases">
        <title>Evolution of Trichinella species and genotypes.</title>
        <authorList>
            <person name="Korhonen P.K."/>
            <person name="Edoardo P."/>
            <person name="Giuseppe L.R."/>
            <person name="Gasser R.B."/>
        </authorList>
    </citation>
    <scope>NUCLEOTIDE SEQUENCE [LARGE SCALE GENOMIC DNA]</scope>
    <source>
        <strain evidence="1">ISS37</strain>
    </source>
</reference>
<organism evidence="1 2">
    <name type="scientific">Trichinella nelsoni</name>
    <dbReference type="NCBI Taxonomy" id="6336"/>
    <lineage>
        <taxon>Eukaryota</taxon>
        <taxon>Metazoa</taxon>
        <taxon>Ecdysozoa</taxon>
        <taxon>Nematoda</taxon>
        <taxon>Enoplea</taxon>
        <taxon>Dorylaimia</taxon>
        <taxon>Trichinellida</taxon>
        <taxon>Trichinellidae</taxon>
        <taxon>Trichinella</taxon>
    </lineage>
</organism>
<accession>A0A0V0SK82</accession>